<dbReference type="InterPro" id="IPR004827">
    <property type="entry name" value="bZIP"/>
</dbReference>
<evidence type="ECO:0000313" key="4">
    <source>
        <dbReference type="Proteomes" id="UP000215902"/>
    </source>
</evidence>
<dbReference type="AlphaFoldDB" id="A0A267F1A2"/>
<accession>A0A267F1A2</accession>
<reference evidence="3 4" key="1">
    <citation type="submission" date="2017-06" db="EMBL/GenBank/DDBJ databases">
        <title>A platform for efficient transgenesis in Macrostomum lignano, a flatworm model organism for stem cell research.</title>
        <authorList>
            <person name="Berezikov E."/>
        </authorList>
    </citation>
    <scope>NUCLEOTIDE SEQUENCE [LARGE SCALE GENOMIC DNA]</scope>
    <source>
        <strain evidence="3">DV1</strain>
        <tissue evidence="3">Whole organism</tissue>
    </source>
</reference>
<sequence>LLAMQKACSSGSSSNSSSISSVYQQQQMQPDSTVPCIGSTDLDHLHHASVQYSAGHGGPSLHPQQHHVALHQSDASASAWYANPYSSAGSYCYMPQQQQQQIQIHHQSPEEDIASNGFVAQQQQQQQQHQSVAASYPAVFSPPGSGKYFWQYNAQGKGPKLACQDRGLLQDDRDLGHSDERKVLGFQDPVLRMQAARSDKVRRGNANDIDPRPEELARLGRQLDELRAQMCHPTKLCDKTEKNKLASRACRLRKKAQHEAFKIKLAGLQAEHTSLVQVLKQGEALLLDPEATSVNPHSSAITIDNKNSSNSVSDSTTASTSTTTTPAGVLGSIGSFAAALDSLVSTHLCVARVAGRCDQYVLDELDRFSRNDSYQQQPGQPILLHSGEVSPDCATASSANRHLSAHQPATGPYKRSLHSTASVAAAGNAAGQFVALHQQQQQIVS</sequence>
<dbReference type="GO" id="GO:0005634">
    <property type="term" value="C:nucleus"/>
    <property type="evidence" value="ECO:0007669"/>
    <property type="project" value="TreeGrafter"/>
</dbReference>
<organism evidence="3 4">
    <name type="scientific">Macrostomum lignano</name>
    <dbReference type="NCBI Taxonomy" id="282301"/>
    <lineage>
        <taxon>Eukaryota</taxon>
        <taxon>Metazoa</taxon>
        <taxon>Spiralia</taxon>
        <taxon>Lophotrochozoa</taxon>
        <taxon>Platyhelminthes</taxon>
        <taxon>Rhabditophora</taxon>
        <taxon>Macrostomorpha</taxon>
        <taxon>Macrostomida</taxon>
        <taxon>Macrostomidae</taxon>
        <taxon>Macrostomum</taxon>
    </lineage>
</organism>
<dbReference type="CDD" id="cd14809">
    <property type="entry name" value="bZIP_AUREO-like"/>
    <property type="match status" value="1"/>
</dbReference>
<evidence type="ECO:0000259" key="2">
    <source>
        <dbReference type="PROSITE" id="PS00036"/>
    </source>
</evidence>
<keyword evidence="4" id="KW-1185">Reference proteome</keyword>
<dbReference type="Proteomes" id="UP000215902">
    <property type="component" value="Unassembled WGS sequence"/>
</dbReference>
<comment type="caution">
    <text evidence="3">The sequence shown here is derived from an EMBL/GenBank/DDBJ whole genome shotgun (WGS) entry which is preliminary data.</text>
</comment>
<feature type="region of interest" description="Disordered" evidence="1">
    <location>
        <begin position="1"/>
        <end position="25"/>
    </location>
</feature>
<dbReference type="PANTHER" id="PTHR21552">
    <property type="entry name" value="ADULT RETINA PROTEIN"/>
    <property type="match status" value="1"/>
</dbReference>
<evidence type="ECO:0000313" key="3">
    <source>
        <dbReference type="EMBL" id="PAA67541.1"/>
    </source>
</evidence>
<dbReference type="GO" id="GO:0000977">
    <property type="term" value="F:RNA polymerase II transcription regulatory region sequence-specific DNA binding"/>
    <property type="evidence" value="ECO:0007669"/>
    <property type="project" value="TreeGrafter"/>
</dbReference>
<name>A0A267F1A2_9PLAT</name>
<evidence type="ECO:0000256" key="1">
    <source>
        <dbReference type="SAM" id="MobiDB-lite"/>
    </source>
</evidence>
<dbReference type="OrthoDB" id="8931646at2759"/>
<dbReference type="GO" id="GO:0000981">
    <property type="term" value="F:DNA-binding transcription factor activity, RNA polymerase II-specific"/>
    <property type="evidence" value="ECO:0007669"/>
    <property type="project" value="TreeGrafter"/>
</dbReference>
<feature type="domain" description="BZIP" evidence="2">
    <location>
        <begin position="239"/>
        <end position="253"/>
    </location>
</feature>
<gene>
    <name evidence="3" type="ORF">BOX15_Mlig017966g1</name>
</gene>
<feature type="region of interest" description="Disordered" evidence="1">
    <location>
        <begin position="294"/>
        <end position="324"/>
    </location>
</feature>
<dbReference type="PROSITE" id="PS00036">
    <property type="entry name" value="BZIP_BASIC"/>
    <property type="match status" value="1"/>
</dbReference>
<dbReference type="STRING" id="282301.A0A267F1A2"/>
<feature type="compositionally biased region" description="Polar residues" evidence="1">
    <location>
        <begin position="294"/>
        <end position="307"/>
    </location>
</feature>
<dbReference type="InterPro" id="IPR039165">
    <property type="entry name" value="CREBRF"/>
</dbReference>
<feature type="non-terminal residue" evidence="3">
    <location>
        <position position="1"/>
    </location>
</feature>
<protein>
    <recommendedName>
        <fullName evidence="2">BZIP domain-containing protein</fullName>
    </recommendedName>
</protein>
<proteinExistence type="predicted"/>
<dbReference type="GO" id="GO:0006986">
    <property type="term" value="P:response to unfolded protein"/>
    <property type="evidence" value="ECO:0007669"/>
    <property type="project" value="InterPro"/>
</dbReference>
<dbReference type="EMBL" id="NIVC01001475">
    <property type="protein sequence ID" value="PAA67541.1"/>
    <property type="molecule type" value="Genomic_DNA"/>
</dbReference>
<feature type="compositionally biased region" description="Low complexity" evidence="1">
    <location>
        <begin position="308"/>
        <end position="324"/>
    </location>
</feature>
<dbReference type="PANTHER" id="PTHR21552:SF2">
    <property type="entry name" value="CREB3 REGULATORY FACTOR"/>
    <property type="match status" value="1"/>
</dbReference>